<sequence length="119" mass="13838">IEESEENFSEITNNIGEIEENSSEITKTDNDDMIESRLIPPLPLNKKKLSNERLLANNKRFKKLNYELQEILSEFEAAIWLAKYSHILDLAFEIYNTISQTLENSQESSPKLKFSLSDR</sequence>
<comment type="caution">
    <text evidence="1">The sequence shown here is derived from an EMBL/GenBank/DDBJ whole genome shotgun (WGS) entry which is preliminary data.</text>
</comment>
<name>A0ACA9S8G6_9GLOM</name>
<keyword evidence="2" id="KW-1185">Reference proteome</keyword>
<protein>
    <submittedName>
        <fullName evidence="1">25816_t:CDS:1</fullName>
    </submittedName>
</protein>
<organism evidence="1 2">
    <name type="scientific">Racocetra persica</name>
    <dbReference type="NCBI Taxonomy" id="160502"/>
    <lineage>
        <taxon>Eukaryota</taxon>
        <taxon>Fungi</taxon>
        <taxon>Fungi incertae sedis</taxon>
        <taxon>Mucoromycota</taxon>
        <taxon>Glomeromycotina</taxon>
        <taxon>Glomeromycetes</taxon>
        <taxon>Diversisporales</taxon>
        <taxon>Gigasporaceae</taxon>
        <taxon>Racocetra</taxon>
    </lineage>
</organism>
<feature type="non-terminal residue" evidence="1">
    <location>
        <position position="1"/>
    </location>
</feature>
<reference evidence="1" key="1">
    <citation type="submission" date="2021-06" db="EMBL/GenBank/DDBJ databases">
        <authorList>
            <person name="Kallberg Y."/>
            <person name="Tangrot J."/>
            <person name="Rosling A."/>
        </authorList>
    </citation>
    <scope>NUCLEOTIDE SEQUENCE</scope>
    <source>
        <strain evidence="1">MA461A</strain>
    </source>
</reference>
<dbReference type="EMBL" id="CAJVQC010097981">
    <property type="protein sequence ID" value="CAG8829826.1"/>
    <property type="molecule type" value="Genomic_DNA"/>
</dbReference>
<accession>A0ACA9S8G6</accession>
<gene>
    <name evidence="1" type="ORF">RPERSI_LOCUS27604</name>
</gene>
<evidence type="ECO:0000313" key="1">
    <source>
        <dbReference type="EMBL" id="CAG8829826.1"/>
    </source>
</evidence>
<proteinExistence type="predicted"/>
<evidence type="ECO:0000313" key="2">
    <source>
        <dbReference type="Proteomes" id="UP000789920"/>
    </source>
</evidence>
<feature type="non-terminal residue" evidence="1">
    <location>
        <position position="119"/>
    </location>
</feature>
<dbReference type="Proteomes" id="UP000789920">
    <property type="component" value="Unassembled WGS sequence"/>
</dbReference>